<evidence type="ECO:0000256" key="6">
    <source>
        <dbReference type="ARBA" id="ARBA00023235"/>
    </source>
</evidence>
<evidence type="ECO:0000259" key="9">
    <source>
        <dbReference type="Pfam" id="PF05872"/>
    </source>
</evidence>
<dbReference type="GO" id="GO:0004386">
    <property type="term" value="F:helicase activity"/>
    <property type="evidence" value="ECO:0007669"/>
    <property type="project" value="UniProtKB-KW"/>
</dbReference>
<evidence type="ECO:0000259" key="8">
    <source>
        <dbReference type="Pfam" id="PF01935"/>
    </source>
</evidence>
<evidence type="ECO:0000313" key="11">
    <source>
        <dbReference type="Proteomes" id="UP000265964"/>
    </source>
</evidence>
<dbReference type="Pfam" id="PF05872">
    <property type="entry name" value="HerA_C"/>
    <property type="match status" value="1"/>
</dbReference>
<comment type="caution">
    <text evidence="10">The sequence shown here is derived from an EMBL/GenBank/DDBJ whole genome shotgun (WGS) entry which is preliminary data.</text>
</comment>
<dbReference type="InterPro" id="IPR033186">
    <property type="entry name" value="HerA_C"/>
</dbReference>
<evidence type="ECO:0000313" key="10">
    <source>
        <dbReference type="EMBL" id="RIY32382.1"/>
    </source>
</evidence>
<dbReference type="GO" id="GO:0003677">
    <property type="term" value="F:DNA binding"/>
    <property type="evidence" value="ECO:0007669"/>
    <property type="project" value="UniProtKB-KW"/>
</dbReference>
<dbReference type="GO" id="GO:0005524">
    <property type="term" value="F:ATP binding"/>
    <property type="evidence" value="ECO:0007669"/>
    <property type="project" value="UniProtKB-KW"/>
</dbReference>
<keyword evidence="4" id="KW-0067">ATP-binding</keyword>
<reference evidence="10 11" key="1">
    <citation type="submission" date="2017-08" db="EMBL/GenBank/DDBJ databases">
        <title>Reclassification of Bisgaard taxon 37 and 44.</title>
        <authorList>
            <person name="Christensen H."/>
        </authorList>
    </citation>
    <scope>NUCLEOTIDE SEQUENCE [LARGE SCALE GENOMIC DNA]</scope>
    <source>
        <strain evidence="10 11">EEAB3T1</strain>
    </source>
</reference>
<keyword evidence="11" id="KW-1185">Reference proteome</keyword>
<feature type="compositionally biased region" description="Polar residues" evidence="7">
    <location>
        <begin position="510"/>
        <end position="525"/>
    </location>
</feature>
<evidence type="ECO:0000256" key="4">
    <source>
        <dbReference type="ARBA" id="ARBA00022840"/>
    </source>
</evidence>
<evidence type="ECO:0000256" key="3">
    <source>
        <dbReference type="ARBA" id="ARBA00022806"/>
    </source>
</evidence>
<evidence type="ECO:0000256" key="5">
    <source>
        <dbReference type="ARBA" id="ARBA00023125"/>
    </source>
</evidence>
<sequence>MNSKWFSPHIQEWFIGTLTEISATTAKVNLIPSRLHEYSLNFGTKIPIGVVNSFVFIDCGEYSLFGRLIEVLLETKERLTVDDKNISNHPIGIIQLLTSIDTSNGKNYLGIQEYPNLGAQVYSAHPDLVTILASNNIHNRKEDITFPIAKVPNSNIHIHVTPEKLFGRHCAILGSTGGGKSYTLANLIEHVQIHGGKALLIDATGEYKDFPFESYYVGDNPNYNNKEITQVTFPHWMFNASCIRNLLRPSFQTQAPKLALAINKLKSENKEYNPYSESLSKNNDYSYWPFYKLKSKIEDISKQSEIDYCLTLFTRIEFITGNKSLKWMIDCDKSLTPIPEIIQELCANDNKIIRLDLSYVPSSDNAKELLVNAIGECLLDCAKSGAISNKNPLIVFIDEAHQFLNKRIGDEFFNFELDSFGNIAKEGRKYGLTTVIATQRPRDIPESVLSQIGTLIAHKLTNEKDQDLIRRAVGAIDSKSISFLPILKQGEALLLGVDFPFPINVNINKPNNEPHSQGPNYSNWKKSNKTEAI</sequence>
<evidence type="ECO:0008006" key="12">
    <source>
        <dbReference type="Google" id="ProtNLM"/>
    </source>
</evidence>
<dbReference type="InterPro" id="IPR008571">
    <property type="entry name" value="HerA-like"/>
</dbReference>
<dbReference type="OrthoDB" id="9806951at2"/>
<keyword evidence="3" id="KW-0347">Helicase</keyword>
<dbReference type="InterPro" id="IPR002789">
    <property type="entry name" value="HerA_central"/>
</dbReference>
<protein>
    <recommendedName>
        <fullName evidence="12">Helicase HerA central domain-containing protein</fullName>
    </recommendedName>
</protein>
<evidence type="ECO:0000256" key="7">
    <source>
        <dbReference type="SAM" id="MobiDB-lite"/>
    </source>
</evidence>
<organism evidence="10 11">
    <name type="scientific">Psittacicella gerlachiana</name>
    <dbReference type="NCBI Taxonomy" id="2028574"/>
    <lineage>
        <taxon>Bacteria</taxon>
        <taxon>Pseudomonadati</taxon>
        <taxon>Pseudomonadota</taxon>
        <taxon>Gammaproteobacteria</taxon>
        <taxon>Pasteurellales</taxon>
        <taxon>Psittacicellaceae</taxon>
        <taxon>Psittacicella</taxon>
    </lineage>
</organism>
<dbReference type="Pfam" id="PF01935">
    <property type="entry name" value="DUF87"/>
    <property type="match status" value="1"/>
</dbReference>
<feature type="region of interest" description="Disordered" evidence="7">
    <location>
        <begin position="510"/>
        <end position="533"/>
    </location>
</feature>
<keyword evidence="5" id="KW-0238">DNA-binding</keyword>
<evidence type="ECO:0000256" key="2">
    <source>
        <dbReference type="ARBA" id="ARBA00022801"/>
    </source>
</evidence>
<keyword evidence="1" id="KW-0547">Nucleotide-binding</keyword>
<evidence type="ECO:0000256" key="1">
    <source>
        <dbReference type="ARBA" id="ARBA00022741"/>
    </source>
</evidence>
<dbReference type="EMBL" id="NRJF01000233">
    <property type="protein sequence ID" value="RIY32382.1"/>
    <property type="molecule type" value="Genomic_DNA"/>
</dbReference>
<dbReference type="InterPro" id="IPR027417">
    <property type="entry name" value="P-loop_NTPase"/>
</dbReference>
<dbReference type="AlphaFoldDB" id="A0A3A1Y226"/>
<dbReference type="PANTHER" id="PTHR42957:SF1">
    <property type="entry name" value="HELICASE MJ1565-RELATED"/>
    <property type="match status" value="1"/>
</dbReference>
<feature type="domain" description="Helicase HerA central" evidence="8">
    <location>
        <begin position="150"/>
        <end position="361"/>
    </location>
</feature>
<proteinExistence type="predicted"/>
<dbReference type="SUPFAM" id="SSF52540">
    <property type="entry name" value="P-loop containing nucleoside triphosphate hydrolases"/>
    <property type="match status" value="1"/>
</dbReference>
<gene>
    <name evidence="10" type="ORF">CKF59_07010</name>
</gene>
<keyword evidence="2" id="KW-0378">Hydrolase</keyword>
<dbReference type="Proteomes" id="UP000265964">
    <property type="component" value="Unassembled WGS sequence"/>
</dbReference>
<dbReference type="Gene3D" id="3.40.50.300">
    <property type="entry name" value="P-loop containing nucleotide triphosphate hydrolases"/>
    <property type="match status" value="2"/>
</dbReference>
<dbReference type="PANTHER" id="PTHR42957">
    <property type="entry name" value="HELICASE MJ1565-RELATED"/>
    <property type="match status" value="1"/>
</dbReference>
<feature type="domain" description="Helicase HerA-like C-terminal" evidence="9">
    <location>
        <begin position="389"/>
        <end position="474"/>
    </location>
</feature>
<keyword evidence="6" id="KW-0413">Isomerase</keyword>
<dbReference type="GO" id="GO:0016787">
    <property type="term" value="F:hydrolase activity"/>
    <property type="evidence" value="ECO:0007669"/>
    <property type="project" value="UniProtKB-KW"/>
</dbReference>
<name>A0A3A1Y226_9GAMM</name>
<dbReference type="RefSeq" id="WP_119535228.1">
    <property type="nucleotide sequence ID" value="NZ_NRJF01000233.1"/>
</dbReference>
<accession>A0A3A1Y226</accession>